<evidence type="ECO:0000256" key="7">
    <source>
        <dbReference type="ARBA" id="ARBA00023136"/>
    </source>
</evidence>
<dbReference type="EMBL" id="JAHCTB010000006">
    <property type="protein sequence ID" value="MBT0609010.1"/>
    <property type="molecule type" value="Genomic_DNA"/>
</dbReference>
<keyword evidence="4 8" id="KW-0812">Transmembrane</keyword>
<dbReference type="Pfam" id="PF00999">
    <property type="entry name" value="Na_H_Exchanger"/>
    <property type="match status" value="1"/>
</dbReference>
<accession>A0ABS5SAW6</accession>
<feature type="transmembrane region" description="Helical" evidence="8">
    <location>
        <begin position="244"/>
        <end position="268"/>
    </location>
</feature>
<feature type="transmembrane region" description="Helical" evidence="8">
    <location>
        <begin position="314"/>
        <end position="336"/>
    </location>
</feature>
<evidence type="ECO:0000313" key="10">
    <source>
        <dbReference type="EMBL" id="MBT0609010.1"/>
    </source>
</evidence>
<feature type="transmembrane region" description="Helical" evidence="8">
    <location>
        <begin position="169"/>
        <end position="187"/>
    </location>
</feature>
<gene>
    <name evidence="10" type="ORF">KIV10_12545</name>
</gene>
<keyword evidence="5 8" id="KW-1133">Transmembrane helix</keyword>
<organism evidence="10 11">
    <name type="scientific">Aequorivita echinoideorum</name>
    <dbReference type="NCBI Taxonomy" id="1549647"/>
    <lineage>
        <taxon>Bacteria</taxon>
        <taxon>Pseudomonadati</taxon>
        <taxon>Bacteroidota</taxon>
        <taxon>Flavobacteriia</taxon>
        <taxon>Flavobacteriales</taxon>
        <taxon>Flavobacteriaceae</taxon>
        <taxon>Aequorivita</taxon>
    </lineage>
</organism>
<feature type="transmembrane region" description="Helical" evidence="8">
    <location>
        <begin position="348"/>
        <end position="367"/>
    </location>
</feature>
<keyword evidence="6" id="KW-0406">Ion transport</keyword>
<evidence type="ECO:0000256" key="6">
    <source>
        <dbReference type="ARBA" id="ARBA00023065"/>
    </source>
</evidence>
<dbReference type="PANTHER" id="PTHR32507:SF8">
    <property type="entry name" value="CNH1P"/>
    <property type="match status" value="1"/>
</dbReference>
<evidence type="ECO:0000256" key="8">
    <source>
        <dbReference type="SAM" id="Phobius"/>
    </source>
</evidence>
<evidence type="ECO:0000256" key="3">
    <source>
        <dbReference type="ARBA" id="ARBA00022449"/>
    </source>
</evidence>
<dbReference type="PANTHER" id="PTHR32507">
    <property type="entry name" value="NA(+)/H(+) ANTIPORTER 1"/>
    <property type="match status" value="1"/>
</dbReference>
<comment type="subcellular location">
    <subcellularLocation>
        <location evidence="1">Cell membrane</location>
        <topology evidence="1">Multi-pass membrane protein</topology>
    </subcellularLocation>
</comment>
<keyword evidence="7 8" id="KW-0472">Membrane</keyword>
<feature type="domain" description="Cation/H+ exchanger transmembrane" evidence="9">
    <location>
        <begin position="16"/>
        <end position="401"/>
    </location>
</feature>
<name>A0ABS5SAW6_9FLAO</name>
<reference evidence="10 11" key="1">
    <citation type="submission" date="2021-05" db="EMBL/GenBank/DDBJ databases">
        <title>Aequorivita echinoideorum JCM 30378 genome.</title>
        <authorList>
            <person name="Zhang H."/>
            <person name="Li C."/>
        </authorList>
    </citation>
    <scope>NUCLEOTIDE SEQUENCE [LARGE SCALE GENOMIC DNA]</scope>
    <source>
        <strain evidence="10 11">JCM30378</strain>
    </source>
</reference>
<evidence type="ECO:0000259" key="9">
    <source>
        <dbReference type="Pfam" id="PF00999"/>
    </source>
</evidence>
<comment type="caution">
    <text evidence="10">The sequence shown here is derived from an EMBL/GenBank/DDBJ whole genome shotgun (WGS) entry which is preliminary data.</text>
</comment>
<evidence type="ECO:0000256" key="1">
    <source>
        <dbReference type="ARBA" id="ARBA00004651"/>
    </source>
</evidence>
<feature type="transmembrane region" description="Helical" evidence="8">
    <location>
        <begin position="379"/>
        <end position="401"/>
    </location>
</feature>
<evidence type="ECO:0000256" key="4">
    <source>
        <dbReference type="ARBA" id="ARBA00022692"/>
    </source>
</evidence>
<sequence length="409" mass="45118">MDSYIFILIIVGIATFTSTWMPKILQKTGISYSIFYLVAGFILYKLVPQNLPNPIPQDNESLTLHLTELIVIISLMGAGIKIDRAFSFKKWEIPLKLVGITMLLCIAISTILGYYFLGLNIASAVLLGAVLAPTDPVLAADVQVGPPNDSGKSETKFSLTAEAGINDGIAFPFTWLAITVGLVTSGQDGNYIEWFGFDLVYRIITGIIIGFLVGRGIGYLVFNIGDKYEMLSTKNSLLAISVTLISYGFAELIHGYGFIAVFIAAITLRHYEKGHKYHKDMHTFTDQIERLLICVLLIVFGGAVALGVLDALTWQMALFVVVFIFLIRPATGLLALSTVKLKLMQKFAISFFGIRGMGSIFYLAFGISEFEFDSQDELWSIVSFTVLMSIVIHGFTATSMMRNLKKENL</sequence>
<dbReference type="InterPro" id="IPR006153">
    <property type="entry name" value="Cation/H_exchanger_TM"/>
</dbReference>
<evidence type="ECO:0000313" key="11">
    <source>
        <dbReference type="Proteomes" id="UP001297092"/>
    </source>
</evidence>
<feature type="transmembrane region" description="Helical" evidence="8">
    <location>
        <begin position="94"/>
        <end position="117"/>
    </location>
</feature>
<feature type="transmembrane region" description="Helical" evidence="8">
    <location>
        <begin position="288"/>
        <end position="308"/>
    </location>
</feature>
<dbReference type="Proteomes" id="UP001297092">
    <property type="component" value="Unassembled WGS sequence"/>
</dbReference>
<dbReference type="RefSeq" id="WP_214114273.1">
    <property type="nucleotide sequence ID" value="NZ_JAHCTB010000006.1"/>
</dbReference>
<proteinExistence type="predicted"/>
<evidence type="ECO:0000256" key="5">
    <source>
        <dbReference type="ARBA" id="ARBA00022989"/>
    </source>
</evidence>
<feature type="transmembrane region" description="Helical" evidence="8">
    <location>
        <begin position="62"/>
        <end position="82"/>
    </location>
</feature>
<feature type="transmembrane region" description="Helical" evidence="8">
    <location>
        <begin position="29"/>
        <end position="47"/>
    </location>
</feature>
<feature type="transmembrane region" description="Helical" evidence="8">
    <location>
        <begin position="6"/>
        <end position="22"/>
    </location>
</feature>
<evidence type="ECO:0000256" key="2">
    <source>
        <dbReference type="ARBA" id="ARBA00022448"/>
    </source>
</evidence>
<keyword evidence="11" id="KW-1185">Reference proteome</keyword>
<protein>
    <submittedName>
        <fullName evidence="10">Cation:proton antiporter</fullName>
    </submittedName>
</protein>
<feature type="transmembrane region" description="Helical" evidence="8">
    <location>
        <begin position="199"/>
        <end position="224"/>
    </location>
</feature>
<keyword evidence="2" id="KW-0813">Transport</keyword>
<keyword evidence="3" id="KW-0050">Antiport</keyword>